<dbReference type="RefSeq" id="WP_101548904.1">
    <property type="nucleotide sequence ID" value="NZ_DBFBJK010000095.1"/>
</dbReference>
<dbReference type="Proteomes" id="UP000276301">
    <property type="component" value="Unassembled WGS sequence"/>
</dbReference>
<evidence type="ECO:0008006" key="3">
    <source>
        <dbReference type="Google" id="ProtNLM"/>
    </source>
</evidence>
<gene>
    <name evidence="1" type="ORF">D4A47_08170</name>
</gene>
<comment type="caution">
    <text evidence="1">The sequence shown here is derived from an EMBL/GenBank/DDBJ whole genome shotgun (WGS) entry which is preliminary data.</text>
</comment>
<protein>
    <recommendedName>
        <fullName evidence="3">N-acetyltransferase domain-containing protein</fullName>
    </recommendedName>
</protein>
<keyword evidence="2" id="KW-1185">Reference proteome</keyword>
<evidence type="ECO:0000313" key="1">
    <source>
        <dbReference type="EMBL" id="RLL10859.1"/>
    </source>
</evidence>
<dbReference type="EMBL" id="RCHT01000012">
    <property type="protein sequence ID" value="RLL10859.1"/>
    <property type="molecule type" value="Genomic_DNA"/>
</dbReference>
<proteinExistence type="predicted"/>
<dbReference type="AlphaFoldDB" id="A0A498CMA3"/>
<accession>A0A498CMA3</accession>
<reference evidence="1 2" key="1">
    <citation type="submission" date="2018-10" db="EMBL/GenBank/DDBJ databases">
        <title>Anaerotruncus faecis sp. nov., isolated from human feces.</title>
        <authorList>
            <person name="Wang Y.-J."/>
        </authorList>
    </citation>
    <scope>NUCLEOTIDE SEQUENCE [LARGE SCALE GENOMIC DNA]</scope>
    <source>
        <strain evidence="1 2">22A2-44</strain>
    </source>
</reference>
<name>A0A498CMA3_9FIRM</name>
<organism evidence="1 2">
    <name type="scientific">Anaerotruncus massiliensis</name>
    <name type="common">ex Liu et al. 2021</name>
    <dbReference type="NCBI Taxonomy" id="2321404"/>
    <lineage>
        <taxon>Bacteria</taxon>
        <taxon>Bacillati</taxon>
        <taxon>Bacillota</taxon>
        <taxon>Clostridia</taxon>
        <taxon>Eubacteriales</taxon>
        <taxon>Oscillospiraceae</taxon>
        <taxon>Anaerotruncus</taxon>
    </lineage>
</organism>
<sequence length="127" mass="13312">MFLIKRVTDPRLAARICDSFGAPENGSFAYAATKGDEVLGTAVFFTAPGGCVTLAGADTGRRLDVGLVDGMARAAFTAQMRAGALSAKLGEGLSEELRLALTKLGYEAREPFPLEAFFAKKSCGCGR</sequence>
<evidence type="ECO:0000313" key="2">
    <source>
        <dbReference type="Proteomes" id="UP000276301"/>
    </source>
</evidence>